<dbReference type="PANTHER" id="PTHR30469">
    <property type="entry name" value="MULTIDRUG RESISTANCE PROTEIN MDTA"/>
    <property type="match status" value="1"/>
</dbReference>
<dbReference type="Proteomes" id="UP000186599">
    <property type="component" value="Unassembled WGS sequence"/>
</dbReference>
<dbReference type="Gene3D" id="2.40.420.20">
    <property type="match status" value="1"/>
</dbReference>
<dbReference type="RefSeq" id="WP_074781060.1">
    <property type="nucleotide sequence ID" value="NZ_FOGN01000006.1"/>
</dbReference>
<reference evidence="8 9" key="1">
    <citation type="submission" date="2016-10" db="EMBL/GenBank/DDBJ databases">
        <authorList>
            <person name="de Groot N.N."/>
        </authorList>
    </citation>
    <scope>NUCLEOTIDE SEQUENCE [LARGE SCALE GENOMIC DNA]</scope>
    <source>
        <strain evidence="7 8">CGMCC 1.9095</strain>
        <strain evidence="6 9">DSM 22558</strain>
    </source>
</reference>
<evidence type="ECO:0000313" key="7">
    <source>
        <dbReference type="EMBL" id="SFM23022.1"/>
    </source>
</evidence>
<dbReference type="NCBIfam" id="TIGR01730">
    <property type="entry name" value="RND_mfp"/>
    <property type="match status" value="1"/>
</dbReference>
<accession>A0A1I4P5G8</accession>
<dbReference type="InterPro" id="IPR058647">
    <property type="entry name" value="BSH_CzcB-like"/>
</dbReference>
<dbReference type="PANTHER" id="PTHR30469:SF15">
    <property type="entry name" value="HLYD FAMILY OF SECRETION PROTEINS"/>
    <property type="match status" value="1"/>
</dbReference>
<feature type="coiled-coil region" evidence="2">
    <location>
        <begin position="111"/>
        <end position="138"/>
    </location>
</feature>
<evidence type="ECO:0000259" key="3">
    <source>
        <dbReference type="Pfam" id="PF25954"/>
    </source>
</evidence>
<dbReference type="EMBL" id="FOGN01000006">
    <property type="protein sequence ID" value="SES27078.1"/>
    <property type="molecule type" value="Genomic_DNA"/>
</dbReference>
<dbReference type="Proteomes" id="UP000186904">
    <property type="component" value="Unassembled WGS sequence"/>
</dbReference>
<keyword evidence="8" id="KW-1185">Reference proteome</keyword>
<organism evidence="7 8">
    <name type="scientific">Halopseudomonas bauzanensis</name>
    <dbReference type="NCBI Taxonomy" id="653930"/>
    <lineage>
        <taxon>Bacteria</taxon>
        <taxon>Pseudomonadati</taxon>
        <taxon>Pseudomonadota</taxon>
        <taxon>Gammaproteobacteria</taxon>
        <taxon>Pseudomonadales</taxon>
        <taxon>Pseudomonadaceae</taxon>
        <taxon>Halopseudomonas</taxon>
    </lineage>
</organism>
<comment type="similarity">
    <text evidence="1">Belongs to the membrane fusion protein (MFP) (TC 8.A.1) family.</text>
</comment>
<dbReference type="Pfam" id="PF25973">
    <property type="entry name" value="BSH_CzcB"/>
    <property type="match status" value="1"/>
</dbReference>
<keyword evidence="2" id="KW-0175">Coiled coil</keyword>
<dbReference type="Pfam" id="PF25954">
    <property type="entry name" value="Beta-barrel_RND_2"/>
    <property type="match status" value="1"/>
</dbReference>
<dbReference type="GO" id="GO:1990281">
    <property type="term" value="C:efflux pump complex"/>
    <property type="evidence" value="ECO:0007669"/>
    <property type="project" value="TreeGrafter"/>
</dbReference>
<protein>
    <submittedName>
        <fullName evidence="7">HlyD family secretion protein</fullName>
    </submittedName>
</protein>
<dbReference type="AlphaFoldDB" id="A0A1I4P5G8"/>
<evidence type="ECO:0000256" key="1">
    <source>
        <dbReference type="ARBA" id="ARBA00009477"/>
    </source>
</evidence>
<evidence type="ECO:0000313" key="9">
    <source>
        <dbReference type="Proteomes" id="UP000186904"/>
    </source>
</evidence>
<dbReference type="InterPro" id="IPR058627">
    <property type="entry name" value="MdtA-like_C"/>
</dbReference>
<dbReference type="SUPFAM" id="SSF111369">
    <property type="entry name" value="HlyD-like secretion proteins"/>
    <property type="match status" value="1"/>
</dbReference>
<name>A0A1I4P5G8_9GAMM</name>
<evidence type="ECO:0000313" key="6">
    <source>
        <dbReference type="EMBL" id="SES27078.1"/>
    </source>
</evidence>
<dbReference type="GO" id="GO:0015562">
    <property type="term" value="F:efflux transmembrane transporter activity"/>
    <property type="evidence" value="ECO:0007669"/>
    <property type="project" value="TreeGrafter"/>
</dbReference>
<dbReference type="EMBL" id="FOUA01000006">
    <property type="protein sequence ID" value="SFM23022.1"/>
    <property type="molecule type" value="Genomic_DNA"/>
</dbReference>
<dbReference type="Gene3D" id="2.40.30.170">
    <property type="match status" value="1"/>
</dbReference>
<gene>
    <name evidence="7" type="ORF">SAMN04487855_2800</name>
    <name evidence="6" type="ORF">SAMN05216589_2970</name>
</gene>
<feature type="domain" description="CzcB-like barrel-sandwich hybrid" evidence="5">
    <location>
        <begin position="56"/>
        <end position="228"/>
    </location>
</feature>
<feature type="domain" description="Multidrug resistance protein MdtA-like C-terminal permuted SH3" evidence="4">
    <location>
        <begin position="313"/>
        <end position="372"/>
    </location>
</feature>
<feature type="domain" description="CusB-like beta-barrel" evidence="3">
    <location>
        <begin position="240"/>
        <end position="308"/>
    </location>
</feature>
<evidence type="ECO:0000259" key="4">
    <source>
        <dbReference type="Pfam" id="PF25967"/>
    </source>
</evidence>
<evidence type="ECO:0000256" key="2">
    <source>
        <dbReference type="SAM" id="Coils"/>
    </source>
</evidence>
<evidence type="ECO:0000259" key="5">
    <source>
        <dbReference type="Pfam" id="PF25973"/>
    </source>
</evidence>
<evidence type="ECO:0000313" key="8">
    <source>
        <dbReference type="Proteomes" id="UP000186599"/>
    </source>
</evidence>
<proteinExistence type="inferred from homology"/>
<dbReference type="Pfam" id="PF25967">
    <property type="entry name" value="RND-MFP_C"/>
    <property type="match status" value="1"/>
</dbReference>
<dbReference type="STRING" id="653930.SAMN05216589_2970"/>
<dbReference type="InterPro" id="IPR058792">
    <property type="entry name" value="Beta-barrel_RND_2"/>
</dbReference>
<sequence length="392" mass="43117">MPTPSRWLLIVLPVLLLAVWLGWRHWQGPEVSGYRLEMRPLVQRVVASGEVDSQSLAQVGSEITGVVKARHVREGDRVQAGDLLLELRDDEQQARLREAEAALQQLVSSQRPQAQAALREAQNNLAQATRERERRDELFQRQLISAEQREQARQVEISVRVARDRAQLAASAAASGGSDEQVLQQRLAAARAALERTQIRAQVDGVVQVRDVEPGDLVQPGSTLLQVARTDSREIIVPLDEKDLGPVAVGQPAVIIADAFPLETLAGEVSFIAPAIDTNRGTIDIHLDLQRPADFLRQGMTVSVDIRTGNRDQALVVPNDALFSRQGQEAEVLRWTADRQVERVPVQLGLRGTGLTEITEGLSAGDVVLADQAAEGKRIRVRIEPMLVGDRE</sequence>
<dbReference type="Gene3D" id="2.40.50.100">
    <property type="match status" value="2"/>
</dbReference>
<dbReference type="InterPro" id="IPR006143">
    <property type="entry name" value="RND_pump_MFP"/>
</dbReference>